<sequence>MAGRRYNALWQQTMLRIKDPKVSVPFYEKNFNMKLVHEYHFPQWKFSLYFMERVRDGVTVPTPGTKESEAYLWNMTGTTLELTHNHGSEEDPNFKVWSGNHGCDLPKDSPLYKEGAVRGFGHIAFNMPDIVASSEALEKQGVKFQKRPHEGRMKTIAFALDPDGYWIELVPRGDALPETENLSQTMLRVKDADASIAFYRDILGMTLVRAMHVPGDFSNYFLASLTPEQREKAPDPESPEARDFVSSLWTPVLELTHNHGTEKDESFQIHTGNSDPVGFGHIGYLVDDLVACCKEMEEAGVKFHKKPEDGAMHQLAFALDPTGYRIELVQRGASMAGVCSNF</sequence>
<keyword evidence="11" id="KW-1185">Reference proteome</keyword>
<accession>A0A813ED63</accession>
<keyword evidence="6 8" id="KW-0862">Zinc</keyword>
<comment type="function">
    <text evidence="8">Catalyzes the conversion of hemimercaptal, formed from methylglyoxal and glutathione, to S-lactoylglutathione.</text>
</comment>
<comment type="caution">
    <text evidence="10">The sequence shown here is derived from an EMBL/GenBank/DDBJ whole genome shotgun (WGS) entry which is preliminary data.</text>
</comment>
<keyword evidence="5 8" id="KW-0479">Metal-binding</keyword>
<evidence type="ECO:0000256" key="7">
    <source>
        <dbReference type="ARBA" id="ARBA00023239"/>
    </source>
</evidence>
<evidence type="ECO:0000313" key="10">
    <source>
        <dbReference type="EMBL" id="CAE8595961.1"/>
    </source>
</evidence>
<dbReference type="EC" id="4.4.1.5" evidence="4 8"/>
<dbReference type="EMBL" id="CAJNNV010008246">
    <property type="protein sequence ID" value="CAE8595961.1"/>
    <property type="molecule type" value="Genomic_DNA"/>
</dbReference>
<dbReference type="Proteomes" id="UP000654075">
    <property type="component" value="Unassembled WGS sequence"/>
</dbReference>
<dbReference type="InterPro" id="IPR029068">
    <property type="entry name" value="Glyas_Bleomycin-R_OHBP_Dase"/>
</dbReference>
<comment type="cofactor">
    <cofactor evidence="1 8">
        <name>Zn(2+)</name>
        <dbReference type="ChEBI" id="CHEBI:29105"/>
    </cofactor>
</comment>
<evidence type="ECO:0000256" key="2">
    <source>
        <dbReference type="ARBA" id="ARBA00005008"/>
    </source>
</evidence>
<dbReference type="GO" id="GO:0046872">
    <property type="term" value="F:metal ion binding"/>
    <property type="evidence" value="ECO:0007669"/>
    <property type="project" value="UniProtKB-UniRule"/>
</dbReference>
<dbReference type="InterPro" id="IPR004360">
    <property type="entry name" value="Glyas_Fos-R_dOase_dom"/>
</dbReference>
<reference evidence="10" key="1">
    <citation type="submission" date="2021-02" db="EMBL/GenBank/DDBJ databases">
        <authorList>
            <person name="Dougan E. K."/>
            <person name="Rhodes N."/>
            <person name="Thang M."/>
            <person name="Chan C."/>
        </authorList>
    </citation>
    <scope>NUCLEOTIDE SEQUENCE</scope>
</reference>
<feature type="domain" description="VOC" evidence="9">
    <location>
        <begin position="181"/>
        <end position="331"/>
    </location>
</feature>
<dbReference type="NCBIfam" id="TIGR00068">
    <property type="entry name" value="glyox_I"/>
    <property type="match status" value="2"/>
</dbReference>
<dbReference type="Gene3D" id="3.10.180.10">
    <property type="entry name" value="2,3-Dihydroxybiphenyl 1,2-Dioxygenase, domain 1"/>
    <property type="match status" value="2"/>
</dbReference>
<comment type="catalytic activity">
    <reaction evidence="8">
        <text>(R)-S-lactoylglutathione = methylglyoxal + glutathione</text>
        <dbReference type="Rhea" id="RHEA:19069"/>
        <dbReference type="ChEBI" id="CHEBI:17158"/>
        <dbReference type="ChEBI" id="CHEBI:57474"/>
        <dbReference type="ChEBI" id="CHEBI:57925"/>
        <dbReference type="EC" id="4.4.1.5"/>
    </reaction>
</comment>
<dbReference type="InterPro" id="IPR018146">
    <property type="entry name" value="Glyoxalase_1_CS"/>
</dbReference>
<evidence type="ECO:0000259" key="9">
    <source>
        <dbReference type="PROSITE" id="PS51819"/>
    </source>
</evidence>
<name>A0A813ED63_POLGL</name>
<dbReference type="PANTHER" id="PTHR10374">
    <property type="entry name" value="LACTOYLGLUTATHIONE LYASE GLYOXALASE I"/>
    <property type="match status" value="1"/>
</dbReference>
<evidence type="ECO:0000313" key="11">
    <source>
        <dbReference type="Proteomes" id="UP000654075"/>
    </source>
</evidence>
<organism evidence="10 11">
    <name type="scientific">Polarella glacialis</name>
    <name type="common">Dinoflagellate</name>
    <dbReference type="NCBI Taxonomy" id="89957"/>
    <lineage>
        <taxon>Eukaryota</taxon>
        <taxon>Sar</taxon>
        <taxon>Alveolata</taxon>
        <taxon>Dinophyceae</taxon>
        <taxon>Suessiales</taxon>
        <taxon>Suessiaceae</taxon>
        <taxon>Polarella</taxon>
    </lineage>
</organism>
<dbReference type="PANTHER" id="PTHR10374:SF30">
    <property type="entry name" value="LACTOYLGLUTATHIONE LYASE"/>
    <property type="match status" value="1"/>
</dbReference>
<dbReference type="SUPFAM" id="SSF54593">
    <property type="entry name" value="Glyoxalase/Bleomycin resistance protein/Dihydroxybiphenyl dioxygenase"/>
    <property type="match status" value="2"/>
</dbReference>
<dbReference type="InterPro" id="IPR037523">
    <property type="entry name" value="VOC_core"/>
</dbReference>
<evidence type="ECO:0000256" key="4">
    <source>
        <dbReference type="ARBA" id="ARBA00012081"/>
    </source>
</evidence>
<dbReference type="OMA" id="KTSWEPV"/>
<comment type="pathway">
    <text evidence="2 8">Secondary metabolite metabolism; methylglyoxal degradation; (R)-lactate from methylglyoxal: step 1/2.</text>
</comment>
<dbReference type="PROSITE" id="PS00934">
    <property type="entry name" value="GLYOXALASE_I_1"/>
    <property type="match status" value="1"/>
</dbReference>
<feature type="domain" description="VOC" evidence="9">
    <location>
        <begin position="8"/>
        <end position="172"/>
    </location>
</feature>
<dbReference type="InterPro" id="IPR004361">
    <property type="entry name" value="Glyoxalase_1"/>
</dbReference>
<evidence type="ECO:0000256" key="8">
    <source>
        <dbReference type="RuleBase" id="RU361179"/>
    </source>
</evidence>
<dbReference type="PROSITE" id="PS51819">
    <property type="entry name" value="VOC"/>
    <property type="match status" value="2"/>
</dbReference>
<evidence type="ECO:0000256" key="3">
    <source>
        <dbReference type="ARBA" id="ARBA00010363"/>
    </source>
</evidence>
<keyword evidence="7 8" id="KW-0456">Lyase</keyword>
<evidence type="ECO:0000256" key="1">
    <source>
        <dbReference type="ARBA" id="ARBA00001947"/>
    </source>
</evidence>
<comment type="similarity">
    <text evidence="3 8">Belongs to the glyoxalase I family.</text>
</comment>
<dbReference type="GO" id="GO:0004462">
    <property type="term" value="F:lactoylglutathione lyase activity"/>
    <property type="evidence" value="ECO:0007669"/>
    <property type="project" value="UniProtKB-UniRule"/>
</dbReference>
<dbReference type="AlphaFoldDB" id="A0A813ED63"/>
<gene>
    <name evidence="10" type="ORF">PGLA1383_LOCUS14439</name>
</gene>
<evidence type="ECO:0000256" key="6">
    <source>
        <dbReference type="ARBA" id="ARBA00022833"/>
    </source>
</evidence>
<dbReference type="CDD" id="cd07233">
    <property type="entry name" value="GlxI_Zn"/>
    <property type="match status" value="2"/>
</dbReference>
<protein>
    <recommendedName>
        <fullName evidence="4 8">Lactoylglutathione lyase</fullName>
        <ecNumber evidence="4 8">4.4.1.5</ecNumber>
    </recommendedName>
    <alternativeName>
        <fullName evidence="8">Glyoxalase I</fullName>
    </alternativeName>
</protein>
<proteinExistence type="inferred from homology"/>
<evidence type="ECO:0000256" key="5">
    <source>
        <dbReference type="ARBA" id="ARBA00022723"/>
    </source>
</evidence>
<dbReference type="OrthoDB" id="16820at2759"/>
<dbReference type="PROSITE" id="PS00935">
    <property type="entry name" value="GLYOXALASE_I_2"/>
    <property type="match status" value="1"/>
</dbReference>
<dbReference type="Pfam" id="PF00903">
    <property type="entry name" value="Glyoxalase"/>
    <property type="match status" value="2"/>
</dbReference>